<dbReference type="Proteomes" id="UP000193077">
    <property type="component" value="Unassembled WGS sequence"/>
</dbReference>
<evidence type="ECO:0000313" key="3">
    <source>
        <dbReference type="Proteomes" id="UP000193077"/>
    </source>
</evidence>
<name>A0A1Y5SN09_9RHOB</name>
<protein>
    <submittedName>
        <fullName evidence="2">Uncharacterized protein</fullName>
    </submittedName>
</protein>
<keyword evidence="1" id="KW-0472">Membrane</keyword>
<gene>
    <name evidence="2" type="ORF">TRL7639_02353</name>
</gene>
<keyword evidence="1" id="KW-1133">Transmembrane helix</keyword>
<evidence type="ECO:0000256" key="1">
    <source>
        <dbReference type="SAM" id="Phobius"/>
    </source>
</evidence>
<feature type="transmembrane region" description="Helical" evidence="1">
    <location>
        <begin position="101"/>
        <end position="120"/>
    </location>
</feature>
<accession>A0A1Y5SN09</accession>
<sequence length="135" mass="14999">MTPGWYKTLKRSTLYRAFLVHRVWTAKAISASGILYCFPLITLLAVWWFLPVTVLSVSWLHVATSAGVSEHAMLGLALLQPAYVVVAGPIVLRALHDTLRGYFAGFSAVFGNTTSLISLLQDTQNELKHWGHHHV</sequence>
<proteinExistence type="predicted"/>
<dbReference type="AlphaFoldDB" id="A0A1Y5SN09"/>
<evidence type="ECO:0000313" key="2">
    <source>
        <dbReference type="EMBL" id="SLN44343.1"/>
    </source>
</evidence>
<dbReference type="EMBL" id="FWFO01000001">
    <property type="protein sequence ID" value="SLN44343.1"/>
    <property type="molecule type" value="Genomic_DNA"/>
</dbReference>
<keyword evidence="1" id="KW-0812">Transmembrane</keyword>
<feature type="transmembrane region" description="Helical" evidence="1">
    <location>
        <begin position="72"/>
        <end position="95"/>
    </location>
</feature>
<organism evidence="2 3">
    <name type="scientific">Falsiruegeria litorea R37</name>
    <dbReference type="NCBI Taxonomy" id="1200284"/>
    <lineage>
        <taxon>Bacteria</taxon>
        <taxon>Pseudomonadati</taxon>
        <taxon>Pseudomonadota</taxon>
        <taxon>Alphaproteobacteria</taxon>
        <taxon>Rhodobacterales</taxon>
        <taxon>Roseobacteraceae</taxon>
        <taxon>Falsiruegeria</taxon>
    </lineage>
</organism>
<reference evidence="2 3" key="1">
    <citation type="submission" date="2017-03" db="EMBL/GenBank/DDBJ databases">
        <authorList>
            <person name="Afonso C.L."/>
            <person name="Miller P.J."/>
            <person name="Scott M.A."/>
            <person name="Spackman E."/>
            <person name="Goraichik I."/>
            <person name="Dimitrov K.M."/>
            <person name="Suarez D.L."/>
            <person name="Swayne D.E."/>
        </authorList>
    </citation>
    <scope>NUCLEOTIDE SEQUENCE [LARGE SCALE GENOMIC DNA]</scope>
    <source>
        <strain evidence="2 3">CECT 7639</strain>
    </source>
</reference>
<keyword evidence="3" id="KW-1185">Reference proteome</keyword>
<feature type="transmembrane region" description="Helical" evidence="1">
    <location>
        <begin position="33"/>
        <end position="60"/>
    </location>
</feature>